<dbReference type="InterPro" id="IPR012675">
    <property type="entry name" value="Beta-grasp_dom_sf"/>
</dbReference>
<gene>
    <name evidence="4" type="ORF">Q0590_27445</name>
</gene>
<dbReference type="InterPro" id="IPR036010">
    <property type="entry name" value="2Fe-2S_ferredoxin-like_sf"/>
</dbReference>
<sequence>MSKLIIRNLANKSIPLTSNKSLLKHIQDDYIDWMHACGGKGRCTTCRIRILAGMENISPFSAAELKFKNQGRLVENERLTCQSYAYGDILAEVPPECQLPHMHYIK</sequence>
<keyword evidence="2" id="KW-0274">FAD</keyword>
<dbReference type="EMBL" id="JAUKPO010000025">
    <property type="protein sequence ID" value="MDO1450046.1"/>
    <property type="molecule type" value="Genomic_DNA"/>
</dbReference>
<reference evidence="4" key="1">
    <citation type="submission" date="2023-07" db="EMBL/GenBank/DDBJ databases">
        <title>The genome sequence of Rhodocytophaga aerolata KACC 12507.</title>
        <authorList>
            <person name="Zhang X."/>
        </authorList>
    </citation>
    <scope>NUCLEOTIDE SEQUENCE</scope>
    <source>
        <strain evidence="4">KACC 12507</strain>
    </source>
</reference>
<protein>
    <submittedName>
        <fullName evidence="4">2Fe-2S iron-sulfur cluster-binding protein</fullName>
    </submittedName>
</protein>
<dbReference type="Pfam" id="PF00111">
    <property type="entry name" value="Fer2"/>
    <property type="match status" value="1"/>
</dbReference>
<dbReference type="InterPro" id="IPR001041">
    <property type="entry name" value="2Fe-2S_ferredoxin-type"/>
</dbReference>
<keyword evidence="5" id="KW-1185">Reference proteome</keyword>
<proteinExistence type="predicted"/>
<dbReference type="PANTHER" id="PTHR43644:SF1">
    <property type="entry name" value="NAD(P)H-FLAVIN REDUCTASE"/>
    <property type="match status" value="1"/>
</dbReference>
<dbReference type="PROSITE" id="PS51085">
    <property type="entry name" value="2FE2S_FER_2"/>
    <property type="match status" value="1"/>
</dbReference>
<evidence type="ECO:0000259" key="3">
    <source>
        <dbReference type="PROSITE" id="PS51085"/>
    </source>
</evidence>
<evidence type="ECO:0000313" key="4">
    <source>
        <dbReference type="EMBL" id="MDO1450046.1"/>
    </source>
</evidence>
<dbReference type="SUPFAM" id="SSF54292">
    <property type="entry name" value="2Fe-2S ferredoxin-like"/>
    <property type="match status" value="1"/>
</dbReference>
<evidence type="ECO:0000256" key="1">
    <source>
        <dbReference type="ARBA" id="ARBA00022630"/>
    </source>
</evidence>
<dbReference type="Gene3D" id="3.10.20.30">
    <property type="match status" value="1"/>
</dbReference>
<feature type="domain" description="2Fe-2S ferredoxin-type" evidence="3">
    <location>
        <begin position="1"/>
        <end position="97"/>
    </location>
</feature>
<evidence type="ECO:0000256" key="2">
    <source>
        <dbReference type="ARBA" id="ARBA00022827"/>
    </source>
</evidence>
<accession>A0ABT8RD71</accession>
<keyword evidence="1" id="KW-0285">Flavoprotein</keyword>
<dbReference type="CDD" id="cd00207">
    <property type="entry name" value="fer2"/>
    <property type="match status" value="1"/>
</dbReference>
<comment type="caution">
    <text evidence="4">The sequence shown here is derived from an EMBL/GenBank/DDBJ whole genome shotgun (WGS) entry which is preliminary data.</text>
</comment>
<name>A0ABT8RD71_9BACT</name>
<evidence type="ECO:0000313" key="5">
    <source>
        <dbReference type="Proteomes" id="UP001168528"/>
    </source>
</evidence>
<dbReference type="PANTHER" id="PTHR43644">
    <property type="entry name" value="NA(+)-TRANSLOCATING NADH-QUINONE REDUCTASE SUBUNIT"/>
    <property type="match status" value="1"/>
</dbReference>
<dbReference type="Proteomes" id="UP001168528">
    <property type="component" value="Unassembled WGS sequence"/>
</dbReference>
<organism evidence="4 5">
    <name type="scientific">Rhodocytophaga aerolata</name>
    <dbReference type="NCBI Taxonomy" id="455078"/>
    <lineage>
        <taxon>Bacteria</taxon>
        <taxon>Pseudomonadati</taxon>
        <taxon>Bacteroidota</taxon>
        <taxon>Cytophagia</taxon>
        <taxon>Cytophagales</taxon>
        <taxon>Rhodocytophagaceae</taxon>
        <taxon>Rhodocytophaga</taxon>
    </lineage>
</organism>
<dbReference type="RefSeq" id="WP_302040849.1">
    <property type="nucleotide sequence ID" value="NZ_JAUKPO010000025.1"/>
</dbReference>